<feature type="domain" description="Exocyst complex component Sec8 middle helical bundle" evidence="7">
    <location>
        <begin position="344"/>
        <end position="593"/>
    </location>
</feature>
<dbReference type="Pfam" id="PF20652">
    <property type="entry name" value="Sec8_C"/>
    <property type="match status" value="1"/>
</dbReference>
<feature type="domain" description="Exocyst complex component Sec8 N-terminal" evidence="6">
    <location>
        <begin position="96"/>
        <end position="235"/>
    </location>
</feature>
<keyword evidence="3 4" id="KW-0653">Protein transport</keyword>
<evidence type="ECO:0000256" key="5">
    <source>
        <dbReference type="SAM" id="MobiDB-lite"/>
    </source>
</evidence>
<evidence type="ECO:0000259" key="6">
    <source>
        <dbReference type="Pfam" id="PF04048"/>
    </source>
</evidence>
<evidence type="ECO:0000256" key="2">
    <source>
        <dbReference type="ARBA" id="ARBA00022483"/>
    </source>
</evidence>
<evidence type="ECO:0000256" key="4">
    <source>
        <dbReference type="RuleBase" id="RU367079"/>
    </source>
</evidence>
<comment type="caution">
    <text evidence="8">The sequence shown here is derived from an EMBL/GenBank/DDBJ whole genome shotgun (WGS) entry which is preliminary data.</text>
</comment>
<organism evidence="8 9">
    <name type="scientific">Lecanosticta acicola</name>
    <dbReference type="NCBI Taxonomy" id="111012"/>
    <lineage>
        <taxon>Eukaryota</taxon>
        <taxon>Fungi</taxon>
        <taxon>Dikarya</taxon>
        <taxon>Ascomycota</taxon>
        <taxon>Pezizomycotina</taxon>
        <taxon>Dothideomycetes</taxon>
        <taxon>Dothideomycetidae</taxon>
        <taxon>Mycosphaerellales</taxon>
        <taxon>Mycosphaerellaceae</taxon>
        <taxon>Lecanosticta</taxon>
    </lineage>
</organism>
<sequence>MSWMRQQPNGNSNYLNGNDAHLSRFNFEDSSRETSDAERSRSRGPGGYGGFGRPSPVGRVARLNRGHAQRRSQEFNDSRSRSRPDGARYGPASGQVEDILRFIEQQWSFMADESCNPVKVALQLMDPSSLGLADQYGQFQKVHKQLQDALKVIVNEHHQGFNSSIGTFHKIQAAIQASQLRVRNLRAGLMQAKASLASARPELKAFAQSSQSYDQMLQVLGTIEQLQQVPEFLEAQISEKRFLGAVDTLQEALRLSRKPEMEEIGALSDLRVYLSNQEHSLTDILVEELHNHLYLKSPYCEERWKSHQKHDMSDATLDDGERAMHQFLETFDGSKPMLEDTTRNPEADTFSYIQLLVESLNQMNRLDVAVDAIEHRLPVELFTVVERSHREVEQRHPAIMRNAARSQRKKIGVNEGPDAERKATLEDLLTTLFAKYEAIAEGHRIFHDVTAAIIKREGHEDGTTLNRSFRELWKLLQSEIRSLLHDHLATNGNLGHRSRQENDPSANIFRPQPRDRSRRLFKMADTDSKSTELATEREDLEFILKQSVPGLVGSNAQNTKQDRDTITDVSATGHKLLVEPSVFNMAILLKPSLDFLTRLKDVVPPGSGVVSSTLTSFLDDFLVNVFYPQLDETLLEMSSRTMNEMDAFQVDTKWQQRSHKPIFRGTARFYELVEAFCVMLDSLPHDQSFSQLIITHMRTYYDRCYQWSKGLLQRAQLAQEGTVKMRLAAQLATSGNINPVVIELTKANEDQAAVLAEKETALLLREIKTKALEEADLINDRKALAALCTLQVSMKWLASRCQKLRYISPRAVDTSNLQTHDRRRWTQNFNQHNTPNGPYLPLDQQTAEGFDAVLVSFTELSALILRTLHIDIRLHLLHGIYTALDTTYALGQPYNDPDAATINLSESIGTYDTAISNNLLPQQYAFLTSHLDVLANNALVSLVGCIQALDKYGIDRMGLNILVLQQTLKTAIQQDASLEYAAGFYALSDPDRIVNDGVKGGYAKEDLKALMRLCWDAQRDSHGGNVEEWVAKIG</sequence>
<dbReference type="Pfam" id="PF04048">
    <property type="entry name" value="Sec8_N"/>
    <property type="match status" value="1"/>
</dbReference>
<evidence type="ECO:0000256" key="1">
    <source>
        <dbReference type="ARBA" id="ARBA00022448"/>
    </source>
</evidence>
<feature type="region of interest" description="Disordered" evidence="5">
    <location>
        <begin position="25"/>
        <end position="92"/>
    </location>
</feature>
<comment type="function">
    <text evidence="4">Component of the exocyst complex involved in the docking of exocytic vesicles with fusion sites on the plasma membrane.</text>
</comment>
<dbReference type="PANTHER" id="PTHR14146:SF0">
    <property type="entry name" value="EXOCYST COMPLEX COMPONENT 4"/>
    <property type="match status" value="1"/>
</dbReference>
<gene>
    <name evidence="8" type="ORF">LECACI_7A008180</name>
</gene>
<dbReference type="GO" id="GO:0015031">
    <property type="term" value="P:protein transport"/>
    <property type="evidence" value="ECO:0007669"/>
    <property type="project" value="UniProtKB-KW"/>
</dbReference>
<keyword evidence="1 4" id="KW-0813">Transport</keyword>
<dbReference type="GO" id="GO:0006904">
    <property type="term" value="P:vesicle docking involved in exocytosis"/>
    <property type="evidence" value="ECO:0007669"/>
    <property type="project" value="InterPro"/>
</dbReference>
<evidence type="ECO:0000313" key="9">
    <source>
        <dbReference type="Proteomes" id="UP001296104"/>
    </source>
</evidence>
<dbReference type="GO" id="GO:0006893">
    <property type="term" value="P:Golgi to plasma membrane transport"/>
    <property type="evidence" value="ECO:0007669"/>
    <property type="project" value="TreeGrafter"/>
</dbReference>
<feature type="compositionally biased region" description="Basic and acidic residues" evidence="5">
    <location>
        <begin position="71"/>
        <end position="86"/>
    </location>
</feature>
<dbReference type="GO" id="GO:0000145">
    <property type="term" value="C:exocyst"/>
    <property type="evidence" value="ECO:0007669"/>
    <property type="project" value="UniProtKB-UniRule"/>
</dbReference>
<accession>A0AAI9EE24</accession>
<dbReference type="Proteomes" id="UP001296104">
    <property type="component" value="Unassembled WGS sequence"/>
</dbReference>
<name>A0AAI9EE24_9PEZI</name>
<evidence type="ECO:0000256" key="3">
    <source>
        <dbReference type="ARBA" id="ARBA00022927"/>
    </source>
</evidence>
<keyword evidence="2 4" id="KW-0268">Exocytosis</keyword>
<dbReference type="PANTHER" id="PTHR14146">
    <property type="entry name" value="EXOCYST COMPLEX COMPONENT 4"/>
    <property type="match status" value="1"/>
</dbReference>
<dbReference type="EMBL" id="CAVMBE010000076">
    <property type="protein sequence ID" value="CAK4033022.1"/>
    <property type="molecule type" value="Genomic_DNA"/>
</dbReference>
<keyword evidence="9" id="KW-1185">Reference proteome</keyword>
<reference evidence="8" key="1">
    <citation type="submission" date="2023-11" db="EMBL/GenBank/DDBJ databases">
        <authorList>
            <person name="Alioto T."/>
            <person name="Alioto T."/>
            <person name="Gomez Garrido J."/>
        </authorList>
    </citation>
    <scope>NUCLEOTIDE SEQUENCE</scope>
</reference>
<dbReference type="InterPro" id="IPR039682">
    <property type="entry name" value="Sec8/EXOC4"/>
</dbReference>
<dbReference type="InterPro" id="IPR048630">
    <property type="entry name" value="Sec8_M"/>
</dbReference>
<dbReference type="InterPro" id="IPR007191">
    <property type="entry name" value="Sec8_exocyst_N"/>
</dbReference>
<protein>
    <recommendedName>
        <fullName evidence="4">Exocyst complex component Sec8</fullName>
    </recommendedName>
</protein>
<dbReference type="GO" id="GO:0090522">
    <property type="term" value="P:vesicle tethering involved in exocytosis"/>
    <property type="evidence" value="ECO:0007669"/>
    <property type="project" value="UniProtKB-UniRule"/>
</dbReference>
<dbReference type="AlphaFoldDB" id="A0AAI9EE24"/>
<evidence type="ECO:0000259" key="7">
    <source>
        <dbReference type="Pfam" id="PF20652"/>
    </source>
</evidence>
<proteinExistence type="inferred from homology"/>
<comment type="similarity">
    <text evidence="4">Belongs to the SEC8 family.</text>
</comment>
<dbReference type="GO" id="GO:0006612">
    <property type="term" value="P:protein targeting to membrane"/>
    <property type="evidence" value="ECO:0007669"/>
    <property type="project" value="UniProtKB-UniRule"/>
</dbReference>
<feature type="compositionally biased region" description="Basic and acidic residues" evidence="5">
    <location>
        <begin position="26"/>
        <end position="41"/>
    </location>
</feature>
<evidence type="ECO:0000313" key="8">
    <source>
        <dbReference type="EMBL" id="CAK4033022.1"/>
    </source>
</evidence>